<accession>A0ACB0YUA8</accession>
<gene>
    <name evidence="1" type="ORF">MENTE1834_LOCUS16567</name>
</gene>
<evidence type="ECO:0000313" key="1">
    <source>
        <dbReference type="EMBL" id="CAK5062682.1"/>
    </source>
</evidence>
<dbReference type="Proteomes" id="UP001497535">
    <property type="component" value="Unassembled WGS sequence"/>
</dbReference>
<reference evidence="1" key="1">
    <citation type="submission" date="2023-11" db="EMBL/GenBank/DDBJ databases">
        <authorList>
            <person name="Poullet M."/>
        </authorList>
    </citation>
    <scope>NUCLEOTIDE SEQUENCE</scope>
    <source>
        <strain evidence="1">E1834</strain>
    </source>
</reference>
<evidence type="ECO:0000313" key="2">
    <source>
        <dbReference type="Proteomes" id="UP001497535"/>
    </source>
</evidence>
<sequence length="146" mass="16843">MWRYKNQNRTERESQYPPDNQVKNKEIYKINLKTKECASDDHYANATMEPFNNLVNIDALKNVYTDLLYEYATRPNCDNITDCGSKYLFCHRSHGKPECVAKIKIGGNCTGFEKEDICMHGYCKNGICLAKENLSTKSQIKLTTIK</sequence>
<keyword evidence="2" id="KW-1185">Reference proteome</keyword>
<comment type="caution">
    <text evidence="1">The sequence shown here is derived from an EMBL/GenBank/DDBJ whole genome shotgun (WGS) entry which is preliminary data.</text>
</comment>
<protein>
    <submittedName>
        <fullName evidence="1">Uncharacterized protein</fullName>
    </submittedName>
</protein>
<dbReference type="EMBL" id="CAVMJV010000018">
    <property type="protein sequence ID" value="CAK5062682.1"/>
    <property type="molecule type" value="Genomic_DNA"/>
</dbReference>
<proteinExistence type="predicted"/>
<organism evidence="1 2">
    <name type="scientific">Meloidogyne enterolobii</name>
    <name type="common">Root-knot nematode worm</name>
    <name type="synonym">Meloidogyne mayaguensis</name>
    <dbReference type="NCBI Taxonomy" id="390850"/>
    <lineage>
        <taxon>Eukaryota</taxon>
        <taxon>Metazoa</taxon>
        <taxon>Ecdysozoa</taxon>
        <taxon>Nematoda</taxon>
        <taxon>Chromadorea</taxon>
        <taxon>Rhabditida</taxon>
        <taxon>Tylenchina</taxon>
        <taxon>Tylenchomorpha</taxon>
        <taxon>Tylenchoidea</taxon>
        <taxon>Meloidogynidae</taxon>
        <taxon>Meloidogyninae</taxon>
        <taxon>Meloidogyne</taxon>
    </lineage>
</organism>
<name>A0ACB0YUA8_MELEN</name>